<gene>
    <name evidence="1" type="ORF">GFG18_07595</name>
</gene>
<organism evidence="1">
    <name type="scientific">Campylobacter jejuni</name>
    <dbReference type="NCBI Taxonomy" id="197"/>
    <lineage>
        <taxon>Bacteria</taxon>
        <taxon>Pseudomonadati</taxon>
        <taxon>Campylobacterota</taxon>
        <taxon>Epsilonproteobacteria</taxon>
        <taxon>Campylobacterales</taxon>
        <taxon>Campylobacteraceae</taxon>
        <taxon>Campylobacter</taxon>
    </lineage>
</organism>
<dbReference type="AlphaFoldDB" id="A0A6C7WK14"/>
<keyword evidence="1" id="KW-0378">Hydrolase</keyword>
<feature type="non-terminal residue" evidence="1">
    <location>
        <position position="1"/>
    </location>
</feature>
<dbReference type="EMBL" id="AAMOZA010000032">
    <property type="protein sequence ID" value="EDJ6279970.1"/>
    <property type="molecule type" value="Genomic_DNA"/>
</dbReference>
<reference evidence="1" key="1">
    <citation type="submission" date="2019-10" db="EMBL/GenBank/DDBJ databases">
        <authorList>
            <consortium name="PulseNet: The National Subtyping Network for Foodborne Disease Surveillance"/>
            <person name="Tarr C.L."/>
            <person name="Trees E."/>
            <person name="Katz L.S."/>
            <person name="Carleton-Romer H.A."/>
            <person name="Stroika S."/>
            <person name="Kucerova Z."/>
            <person name="Roache K.F."/>
            <person name="Sabol A.L."/>
            <person name="Besser J."/>
            <person name="Gerner-Smidt P."/>
        </authorList>
    </citation>
    <scope>NUCLEOTIDE SEQUENCE</scope>
    <source>
        <strain evidence="1">PNUSAC012878</strain>
    </source>
</reference>
<protein>
    <submittedName>
        <fullName evidence="1">Diacylglucosamine hydrolase like protein</fullName>
    </submittedName>
</protein>
<dbReference type="GO" id="GO:0016787">
    <property type="term" value="F:hydrolase activity"/>
    <property type="evidence" value="ECO:0007669"/>
    <property type="project" value="UniProtKB-KW"/>
</dbReference>
<comment type="caution">
    <text evidence="1">The sequence shown here is derived from an EMBL/GenBank/DDBJ whole genome shotgun (WGS) entry which is preliminary data.</text>
</comment>
<proteinExistence type="predicted"/>
<accession>A0A6C7WK14</accession>
<name>A0A6C7WK14_CAMJU</name>
<evidence type="ECO:0000313" key="1">
    <source>
        <dbReference type="EMBL" id="EDJ6279970.1"/>
    </source>
</evidence>
<sequence length="121" mass="14708">KPIKSHILFYSHFKNAYTRFSLDEENLKQNLKEGFYRSTKDEIVLVEFWRFNAFFKNKWKNFEDFLKRPLSVQAEIKWRNKLFGTYNLSPIIILENILPSRYEVIAKSEIYHDNQEVLVKI</sequence>